<dbReference type="GO" id="GO:0005829">
    <property type="term" value="C:cytosol"/>
    <property type="evidence" value="ECO:0007669"/>
    <property type="project" value="TreeGrafter"/>
</dbReference>
<evidence type="ECO:0000256" key="2">
    <source>
        <dbReference type="ARBA" id="ARBA00023015"/>
    </source>
</evidence>
<sequence length="322" mass="36340">MINFNHFRIFYYAAKAESFTEAAERLFITQPAVTAQIRAFEEACNLKLFKKKGRHVHLTDEGKALFHYARKVFEFEHEIEVAIDKMHQLKRGVLRIGTTKTYARYFMPYLLSGFLKDYPDIKVFLNEGSSAEMTRGLLDLTIEIAVIAKAEENPAVVFRPFSQEELLPILPPGHRLAGRDSVHFTELAGDPIILKDTGSGTRRRVADLFARYGRVPNILMETNNVEFIKELVGRGEGFSFLVKAAVVQDVKEKRLVTPQIRGEHLYLDVSIAYLKDQSLSRPAKAFLRMLENLAGDNPSPAEGIGALTARILARGEEAGRIE</sequence>
<dbReference type="Gene3D" id="3.40.190.290">
    <property type="match status" value="1"/>
</dbReference>
<dbReference type="Gene3D" id="1.10.10.10">
    <property type="entry name" value="Winged helix-like DNA-binding domain superfamily/Winged helix DNA-binding domain"/>
    <property type="match status" value="1"/>
</dbReference>
<evidence type="ECO:0000259" key="5">
    <source>
        <dbReference type="PROSITE" id="PS50931"/>
    </source>
</evidence>
<dbReference type="InterPro" id="IPR050950">
    <property type="entry name" value="HTH-type_LysR_regulators"/>
</dbReference>
<evidence type="ECO:0000313" key="6">
    <source>
        <dbReference type="EMBL" id="VBB42344.1"/>
    </source>
</evidence>
<dbReference type="InterPro" id="IPR036390">
    <property type="entry name" value="WH_DNA-bd_sf"/>
</dbReference>
<feature type="domain" description="HTH lysR-type" evidence="5">
    <location>
        <begin position="2"/>
        <end position="59"/>
    </location>
</feature>
<dbReference type="GO" id="GO:0003700">
    <property type="term" value="F:DNA-binding transcription factor activity"/>
    <property type="evidence" value="ECO:0007669"/>
    <property type="project" value="InterPro"/>
</dbReference>
<accession>A0A653A2V5</accession>
<proteinExistence type="inferred from homology"/>
<dbReference type="PROSITE" id="PS50931">
    <property type="entry name" value="HTH_LYSR"/>
    <property type="match status" value="1"/>
</dbReference>
<dbReference type="InterPro" id="IPR005119">
    <property type="entry name" value="LysR_subst-bd"/>
</dbReference>
<organism evidence="6">
    <name type="scientific">Uncultured Desulfatiglans sp</name>
    <dbReference type="NCBI Taxonomy" id="1748965"/>
    <lineage>
        <taxon>Bacteria</taxon>
        <taxon>Pseudomonadati</taxon>
        <taxon>Thermodesulfobacteriota</taxon>
        <taxon>Desulfobacteria</taxon>
        <taxon>Desulfatiglandales</taxon>
        <taxon>Desulfatiglandaceae</taxon>
        <taxon>Desulfatiglans</taxon>
        <taxon>environmental samples</taxon>
    </lineage>
</organism>
<dbReference type="InterPro" id="IPR000847">
    <property type="entry name" value="LysR_HTH_N"/>
</dbReference>
<dbReference type="CDD" id="cd05466">
    <property type="entry name" value="PBP2_LTTR_substrate"/>
    <property type="match status" value="1"/>
</dbReference>
<gene>
    <name evidence="6" type="ORF">TRIP_B200484</name>
</gene>
<dbReference type="PANTHER" id="PTHR30419:SF8">
    <property type="entry name" value="NITROGEN ASSIMILATION TRANSCRIPTIONAL ACTIVATOR-RELATED"/>
    <property type="match status" value="1"/>
</dbReference>
<evidence type="ECO:0000256" key="3">
    <source>
        <dbReference type="ARBA" id="ARBA00023125"/>
    </source>
</evidence>
<dbReference type="Pfam" id="PF00126">
    <property type="entry name" value="HTH_1"/>
    <property type="match status" value="1"/>
</dbReference>
<reference evidence="6" key="1">
    <citation type="submission" date="2018-07" db="EMBL/GenBank/DDBJ databases">
        <authorList>
            <consortium name="Genoscope - CEA"/>
            <person name="William W."/>
        </authorList>
    </citation>
    <scope>NUCLEOTIDE SEQUENCE</scope>
    <source>
        <strain evidence="6">IK1</strain>
    </source>
</reference>
<dbReference type="InterPro" id="IPR036388">
    <property type="entry name" value="WH-like_DNA-bd_sf"/>
</dbReference>
<dbReference type="PRINTS" id="PR00039">
    <property type="entry name" value="HTHLYSR"/>
</dbReference>
<keyword evidence="2" id="KW-0805">Transcription regulation</keyword>
<dbReference type="EMBL" id="UPXX01000013">
    <property type="protein sequence ID" value="VBB42344.1"/>
    <property type="molecule type" value="Genomic_DNA"/>
</dbReference>
<dbReference type="PANTHER" id="PTHR30419">
    <property type="entry name" value="HTH-TYPE TRANSCRIPTIONAL REGULATOR YBHD"/>
    <property type="match status" value="1"/>
</dbReference>
<comment type="similarity">
    <text evidence="1">Belongs to the LysR transcriptional regulatory family.</text>
</comment>
<keyword evidence="4" id="KW-0804">Transcription</keyword>
<dbReference type="AlphaFoldDB" id="A0A653A2V5"/>
<dbReference type="SUPFAM" id="SSF46785">
    <property type="entry name" value="Winged helix' DNA-binding domain"/>
    <property type="match status" value="1"/>
</dbReference>
<keyword evidence="3" id="KW-0238">DNA-binding</keyword>
<name>A0A653A2V5_UNCDX</name>
<dbReference type="Pfam" id="PF03466">
    <property type="entry name" value="LysR_substrate"/>
    <property type="match status" value="1"/>
</dbReference>
<protein>
    <submittedName>
        <fullName evidence="6">Transcriptional regulator, LysR family</fullName>
    </submittedName>
</protein>
<dbReference type="SUPFAM" id="SSF53850">
    <property type="entry name" value="Periplasmic binding protein-like II"/>
    <property type="match status" value="1"/>
</dbReference>
<dbReference type="GO" id="GO:0003677">
    <property type="term" value="F:DNA binding"/>
    <property type="evidence" value="ECO:0007669"/>
    <property type="project" value="UniProtKB-KW"/>
</dbReference>
<evidence type="ECO:0000256" key="1">
    <source>
        <dbReference type="ARBA" id="ARBA00009437"/>
    </source>
</evidence>
<evidence type="ECO:0000256" key="4">
    <source>
        <dbReference type="ARBA" id="ARBA00023163"/>
    </source>
</evidence>